<feature type="transmembrane region" description="Helical" evidence="1">
    <location>
        <begin position="194"/>
        <end position="212"/>
    </location>
</feature>
<gene>
    <name evidence="2" type="ORF">GCM10022236_35890</name>
</gene>
<name>A0ABP7AEK5_9ACTN</name>
<comment type="caution">
    <text evidence="2">The sequence shown here is derived from an EMBL/GenBank/DDBJ whole genome shotgun (WGS) entry which is preliminary data.</text>
</comment>
<feature type="transmembrane region" description="Helical" evidence="1">
    <location>
        <begin position="159"/>
        <end position="182"/>
    </location>
</feature>
<accession>A0ABP7AEK5</accession>
<reference evidence="3" key="1">
    <citation type="journal article" date="2019" name="Int. J. Syst. Evol. Microbiol.">
        <title>The Global Catalogue of Microorganisms (GCM) 10K type strain sequencing project: providing services to taxonomists for standard genome sequencing and annotation.</title>
        <authorList>
            <consortium name="The Broad Institute Genomics Platform"/>
            <consortium name="The Broad Institute Genome Sequencing Center for Infectious Disease"/>
            <person name="Wu L."/>
            <person name="Ma J."/>
        </authorList>
    </citation>
    <scope>NUCLEOTIDE SEQUENCE [LARGE SCALE GENOMIC DNA]</scope>
    <source>
        <strain evidence="3">JCM 16929</strain>
    </source>
</reference>
<evidence type="ECO:0000313" key="2">
    <source>
        <dbReference type="EMBL" id="GAA3630264.1"/>
    </source>
</evidence>
<sequence>MSGTSVRHVVGGGLSLERLRALDGQPRPAGALGLLARYVTDVVLDEPLITADGVALGGHHRVTLHRDGRFRYEGHVRATGWPSYTVSLATRILAGDGTVFTFAAQGAVHGTNEAGDREHSWVMEGSNPMIALHWANLRHASWDHNLQYDVDFFGDVGDVALFVLKWTVAAAVGPVGVIVLLAAEAIDRLNLQELALPATVGLLLTGGVVLILGPGMLIPALIVGVAGGLITAALVHQRTLTDAEYAFADRVFAGTLPRERIRLTNLVGKDDRAFTVPGPGGAILVNLGDGFDDPMGYTGHGGPERNVRAAGQLLIHELTHAWQIAHSHFLPGMMCSAIGNQVGTLGGDMTVYAYGPAGPNFDTFNLEQQGSIVDGWFAGNLARTEGPQRRYVPMLADDANPYWRYLRDHIRAGVA</sequence>
<organism evidence="2 3">
    <name type="scientific">Microlunatus ginsengisoli</name>
    <dbReference type="NCBI Taxonomy" id="363863"/>
    <lineage>
        <taxon>Bacteria</taxon>
        <taxon>Bacillati</taxon>
        <taxon>Actinomycetota</taxon>
        <taxon>Actinomycetes</taxon>
        <taxon>Propionibacteriales</taxon>
        <taxon>Propionibacteriaceae</taxon>
        <taxon>Microlunatus</taxon>
    </lineage>
</organism>
<evidence type="ECO:0000256" key="1">
    <source>
        <dbReference type="SAM" id="Phobius"/>
    </source>
</evidence>
<dbReference type="RefSeq" id="WP_344807091.1">
    <property type="nucleotide sequence ID" value="NZ_BAABAB010000026.1"/>
</dbReference>
<keyword evidence="1" id="KW-0472">Membrane</keyword>
<keyword evidence="1" id="KW-1133">Transmembrane helix</keyword>
<feature type="transmembrane region" description="Helical" evidence="1">
    <location>
        <begin position="218"/>
        <end position="235"/>
    </location>
</feature>
<evidence type="ECO:0000313" key="3">
    <source>
        <dbReference type="Proteomes" id="UP001501490"/>
    </source>
</evidence>
<keyword evidence="1" id="KW-0812">Transmembrane</keyword>
<protein>
    <recommendedName>
        <fullName evidence="4">Type IV secretion protein Rhs</fullName>
    </recommendedName>
</protein>
<proteinExistence type="predicted"/>
<dbReference type="EMBL" id="BAABAB010000026">
    <property type="protein sequence ID" value="GAA3630264.1"/>
    <property type="molecule type" value="Genomic_DNA"/>
</dbReference>
<evidence type="ECO:0008006" key="4">
    <source>
        <dbReference type="Google" id="ProtNLM"/>
    </source>
</evidence>
<dbReference type="Proteomes" id="UP001501490">
    <property type="component" value="Unassembled WGS sequence"/>
</dbReference>
<keyword evidence="3" id="KW-1185">Reference proteome</keyword>